<reference evidence="6" key="3">
    <citation type="submission" date="2025-08" db="UniProtKB">
        <authorList>
            <consortium name="Ensembl"/>
        </authorList>
    </citation>
    <scope>IDENTIFICATION</scope>
</reference>
<evidence type="ECO:0000313" key="6">
    <source>
        <dbReference type="Ensembl" id="ENSCINP00000016855.3"/>
    </source>
</evidence>
<dbReference type="Ensembl" id="ENSCINT00000016855.3">
    <property type="protein sequence ID" value="ENSCINP00000016855.3"/>
    <property type="gene ID" value="ENSCING00000008257.3"/>
</dbReference>
<accession>F6QZ12</accession>
<protein>
    <recommendedName>
        <fullName evidence="3">Integrator complex subunit 10</fullName>
    </recommendedName>
</protein>
<proteinExistence type="inferred from homology"/>
<evidence type="ECO:0000256" key="1">
    <source>
        <dbReference type="ARBA" id="ARBA00004123"/>
    </source>
</evidence>
<keyword evidence="4" id="KW-0539">Nucleus</keyword>
<sequence length="615" mass="72302">MNSIAEEAWFLRESKKHNQLDIYQARSWLLTAKCMFPLNFDVQMQEYELELSNRNLEECAKVLNEIFRDFVSETKLWEEIELLIHSVETSTNNIRAEIFEKLPSLTQQRMIISSAERRVNITQYCRLIVLLMKKFPETTSKYGILLAEKLVETEKRDIELTPVNHCRKLLVREVLPVICRNGDVGVSHRHFYKWLQKSTEFYAVYFTNSTECDRNVSWSELEELRSAMAGYCNWAADPNKGTLLVDRSSFIKDLFRRSRTDIEDTINRKQIFYTTIILLMESSSKHMQLLESQIRTDSEECSPYILIECLDPDMSASAESSVKQSQELRETFHVAKDAWVILHSNETFEKDFHHLARRWKCEKWFWLQLFLIELQTYEGNYKAVMTRLMTLQQKTDIMSNSTIQRLFTHLVSTCFALGQLNESCSSKTRKIGFVTNLLHPTKNVNPSFELINPTKPVQRKLRLEKLTFENLISFWVQIFLSNLKTKFEFVDNDIILGHALVFSQHDWPKWKQDAYSVLRKIEQKGLFNFSPFCKYIINMPIIEEIAYLKKEKGCKISLESNLPTRVHVTRGANREVEDDFWNSIKRNVQRSCESVDSLLREYLISCQNSLTTCLS</sequence>
<keyword evidence="7" id="KW-1185">Reference proteome</keyword>
<evidence type="ECO:0000256" key="5">
    <source>
        <dbReference type="ARBA" id="ARBA00062419"/>
    </source>
</evidence>
<comment type="subcellular location">
    <subcellularLocation>
        <location evidence="1">Nucleus</location>
    </subcellularLocation>
</comment>
<dbReference type="GO" id="GO:0016180">
    <property type="term" value="P:snRNA processing"/>
    <property type="evidence" value="ECO:0000318"/>
    <property type="project" value="GO_Central"/>
</dbReference>
<evidence type="ECO:0000256" key="4">
    <source>
        <dbReference type="ARBA" id="ARBA00023242"/>
    </source>
</evidence>
<dbReference type="Proteomes" id="UP000008144">
    <property type="component" value="Chromosome 10"/>
</dbReference>
<dbReference type="PANTHER" id="PTHR16055">
    <property type="entry name" value="INTEGRATOR COMPLEX SUBUNIT 10"/>
    <property type="match status" value="1"/>
</dbReference>
<comment type="subunit">
    <text evidence="5">Component of the Integrator complex, composed of core subunits INTS1, INTS2, INTS3, INTS4, INTS5, INTS6, INTS7, INTS8, INTS9/RC74, INTS10, INTS11/CPSF3L, INTS12, INTS13, INTS14 and INTS15. The core complex associates with protein phosphatase 2A subunits PPP2CA and PPP2R1A, to form the Integrator-PP2A (INTAC) complex. INTS10 is part of the tail subcomplex, composed of INTS10, INTS13, INTS14 and INTS15.</text>
</comment>
<dbReference type="HOGENOM" id="CLU_023740_0_0_1"/>
<dbReference type="Pfam" id="PF21045">
    <property type="entry name" value="INT10"/>
    <property type="match status" value="2"/>
</dbReference>
<dbReference type="FunCoup" id="F6QZ12">
    <property type="interactions" value="396"/>
</dbReference>
<reference evidence="6" key="2">
    <citation type="journal article" date="2008" name="Genome Biol.">
        <title>Improved genome assembly and evidence-based global gene model set for the chordate Ciona intestinalis: new insight into intron and operon populations.</title>
        <authorList>
            <person name="Satou Y."/>
            <person name="Mineta K."/>
            <person name="Ogasawara M."/>
            <person name="Sasakura Y."/>
            <person name="Shoguchi E."/>
            <person name="Ueno K."/>
            <person name="Yamada L."/>
            <person name="Matsumoto J."/>
            <person name="Wasserscheid J."/>
            <person name="Dewar K."/>
            <person name="Wiley G.B."/>
            <person name="Macmil S.L."/>
            <person name="Roe B.A."/>
            <person name="Zeller R.W."/>
            <person name="Hastings K.E."/>
            <person name="Lemaire P."/>
            <person name="Lindquist E."/>
            <person name="Endo T."/>
            <person name="Hotta K."/>
            <person name="Inaba K."/>
        </authorList>
    </citation>
    <scope>NUCLEOTIDE SEQUENCE [LARGE SCALE GENOMIC DNA]</scope>
    <source>
        <strain evidence="6">wild type</strain>
    </source>
</reference>
<evidence type="ECO:0000256" key="2">
    <source>
        <dbReference type="ARBA" id="ARBA00010391"/>
    </source>
</evidence>
<dbReference type="STRING" id="7719.ENSCINP00000016855"/>
<reference evidence="6" key="4">
    <citation type="submission" date="2025-09" db="UniProtKB">
        <authorList>
            <consortium name="Ensembl"/>
        </authorList>
    </citation>
    <scope>IDENTIFICATION</scope>
</reference>
<dbReference type="AlphaFoldDB" id="F6QZ12"/>
<reference evidence="7" key="1">
    <citation type="journal article" date="2002" name="Science">
        <title>The draft genome of Ciona intestinalis: insights into chordate and vertebrate origins.</title>
        <authorList>
            <person name="Dehal P."/>
            <person name="Satou Y."/>
            <person name="Campbell R.K."/>
            <person name="Chapman J."/>
            <person name="Degnan B."/>
            <person name="De Tomaso A."/>
            <person name="Davidson B."/>
            <person name="Di Gregorio A."/>
            <person name="Gelpke M."/>
            <person name="Goodstein D.M."/>
            <person name="Harafuji N."/>
            <person name="Hastings K.E."/>
            <person name="Ho I."/>
            <person name="Hotta K."/>
            <person name="Huang W."/>
            <person name="Kawashima T."/>
            <person name="Lemaire P."/>
            <person name="Martinez D."/>
            <person name="Meinertzhagen I.A."/>
            <person name="Necula S."/>
            <person name="Nonaka M."/>
            <person name="Putnam N."/>
            <person name="Rash S."/>
            <person name="Saiga H."/>
            <person name="Satake M."/>
            <person name="Terry A."/>
            <person name="Yamada L."/>
            <person name="Wang H.G."/>
            <person name="Awazu S."/>
            <person name="Azumi K."/>
            <person name="Boore J."/>
            <person name="Branno M."/>
            <person name="Chin-Bow S."/>
            <person name="DeSantis R."/>
            <person name="Doyle S."/>
            <person name="Francino P."/>
            <person name="Keys D.N."/>
            <person name="Haga S."/>
            <person name="Hayashi H."/>
            <person name="Hino K."/>
            <person name="Imai K.S."/>
            <person name="Inaba K."/>
            <person name="Kano S."/>
            <person name="Kobayashi K."/>
            <person name="Kobayashi M."/>
            <person name="Lee B.I."/>
            <person name="Makabe K.W."/>
            <person name="Manohar C."/>
            <person name="Matassi G."/>
            <person name="Medina M."/>
            <person name="Mochizuki Y."/>
            <person name="Mount S."/>
            <person name="Morishita T."/>
            <person name="Miura S."/>
            <person name="Nakayama A."/>
            <person name="Nishizaka S."/>
            <person name="Nomoto H."/>
            <person name="Ohta F."/>
            <person name="Oishi K."/>
            <person name="Rigoutsos I."/>
            <person name="Sano M."/>
            <person name="Sasaki A."/>
            <person name="Sasakura Y."/>
            <person name="Shoguchi E."/>
            <person name="Shin-i T."/>
            <person name="Spagnuolo A."/>
            <person name="Stainier D."/>
            <person name="Suzuki M.M."/>
            <person name="Tassy O."/>
            <person name="Takatori N."/>
            <person name="Tokuoka M."/>
            <person name="Yagi K."/>
            <person name="Yoshizaki F."/>
            <person name="Wada S."/>
            <person name="Zhang C."/>
            <person name="Hyatt P.D."/>
            <person name="Larimer F."/>
            <person name="Detter C."/>
            <person name="Doggett N."/>
            <person name="Glavina T."/>
            <person name="Hawkins T."/>
            <person name="Richardson P."/>
            <person name="Lucas S."/>
            <person name="Kohara Y."/>
            <person name="Levine M."/>
            <person name="Satoh N."/>
            <person name="Rokhsar D.S."/>
        </authorList>
    </citation>
    <scope>NUCLEOTIDE SEQUENCE [LARGE SCALE GENOMIC DNA]</scope>
</reference>
<evidence type="ECO:0000256" key="3">
    <source>
        <dbReference type="ARBA" id="ARBA00016811"/>
    </source>
</evidence>
<organism evidence="6 7">
    <name type="scientific">Ciona intestinalis</name>
    <name type="common">Transparent sea squirt</name>
    <name type="synonym">Ascidia intestinalis</name>
    <dbReference type="NCBI Taxonomy" id="7719"/>
    <lineage>
        <taxon>Eukaryota</taxon>
        <taxon>Metazoa</taxon>
        <taxon>Chordata</taxon>
        <taxon>Tunicata</taxon>
        <taxon>Ascidiacea</taxon>
        <taxon>Phlebobranchia</taxon>
        <taxon>Cionidae</taxon>
        <taxon>Ciona</taxon>
    </lineage>
</organism>
<dbReference type="InterPro" id="IPR026164">
    <property type="entry name" value="Int_cplx_su10"/>
</dbReference>
<dbReference type="GO" id="GO:0032039">
    <property type="term" value="C:integrator complex"/>
    <property type="evidence" value="ECO:0000318"/>
    <property type="project" value="GO_Central"/>
</dbReference>
<dbReference type="GeneTree" id="ENSGT00390000010950"/>
<dbReference type="PANTHER" id="PTHR16055:SF2">
    <property type="entry name" value="INTEGRATOR COMPLEX SUBUNIT 10"/>
    <property type="match status" value="1"/>
</dbReference>
<comment type="similarity">
    <text evidence="2">Belongs to the Integrator subunit 10 family.</text>
</comment>
<evidence type="ECO:0000313" key="7">
    <source>
        <dbReference type="Proteomes" id="UP000008144"/>
    </source>
</evidence>
<name>F6QZ12_CIOIN</name>
<dbReference type="InParanoid" id="F6QZ12"/>
<dbReference type="OMA" id="FYVKMFQ"/>
<dbReference type="EMBL" id="EAAA01000510">
    <property type="status" value="NOT_ANNOTATED_CDS"/>
    <property type="molecule type" value="Genomic_DNA"/>
</dbReference>
<dbReference type="PRINTS" id="PR02106">
    <property type="entry name" value="INTSUBUNIT10"/>
</dbReference>